<protein>
    <submittedName>
        <fullName evidence="1">Rnf213a protein</fullName>
    </submittedName>
</protein>
<evidence type="ECO:0000313" key="2">
    <source>
        <dbReference type="Proteomes" id="UP000601435"/>
    </source>
</evidence>
<keyword evidence="2" id="KW-1185">Reference proteome</keyword>
<feature type="non-terminal residue" evidence="1">
    <location>
        <position position="140"/>
    </location>
</feature>
<comment type="caution">
    <text evidence="1">The sequence shown here is derived from an EMBL/GenBank/DDBJ whole genome shotgun (WGS) entry which is preliminary data.</text>
</comment>
<sequence length="140" mass="15485">VMLEPFFEHCRALVQDDFAAASLMRLPVLELLKGNLQDLAVPERAQIGARHLMVFGPTAATASLLLQEELKDQPATVIFGSSFPGDKSVAAIYREIAHIKQAMEVGGCSMLVHAEDVYESLYDMLNQFYTQALGRTLCRL</sequence>
<accession>A0A813A576</accession>
<reference evidence="1" key="1">
    <citation type="submission" date="2021-02" db="EMBL/GenBank/DDBJ databases">
        <authorList>
            <person name="Dougan E. K."/>
            <person name="Rhodes N."/>
            <person name="Thang M."/>
            <person name="Chan C."/>
        </authorList>
    </citation>
    <scope>NUCLEOTIDE SEQUENCE</scope>
</reference>
<dbReference type="PANTHER" id="PTHR22605:SF1">
    <property type="entry name" value="RZ-TYPE DOMAIN-CONTAINING PROTEIN"/>
    <property type="match status" value="1"/>
</dbReference>
<dbReference type="OrthoDB" id="2423195at2759"/>
<dbReference type="PANTHER" id="PTHR22605">
    <property type="entry name" value="RZ-TYPE DOMAIN-CONTAINING PROTEIN"/>
    <property type="match status" value="1"/>
</dbReference>
<dbReference type="AlphaFoldDB" id="A0A813A576"/>
<dbReference type="GO" id="GO:0004842">
    <property type="term" value="F:ubiquitin-protein transferase activity"/>
    <property type="evidence" value="ECO:0007669"/>
    <property type="project" value="InterPro"/>
</dbReference>
<name>A0A813A576_9DINO</name>
<feature type="non-terminal residue" evidence="1">
    <location>
        <position position="1"/>
    </location>
</feature>
<dbReference type="Proteomes" id="UP000601435">
    <property type="component" value="Unassembled WGS sequence"/>
</dbReference>
<dbReference type="InterPro" id="IPR031248">
    <property type="entry name" value="RNF213"/>
</dbReference>
<proteinExistence type="predicted"/>
<organism evidence="1 2">
    <name type="scientific">Symbiodinium necroappetens</name>
    <dbReference type="NCBI Taxonomy" id="1628268"/>
    <lineage>
        <taxon>Eukaryota</taxon>
        <taxon>Sar</taxon>
        <taxon>Alveolata</taxon>
        <taxon>Dinophyceae</taxon>
        <taxon>Suessiales</taxon>
        <taxon>Symbiodiniaceae</taxon>
        <taxon>Symbiodinium</taxon>
    </lineage>
</organism>
<dbReference type="GO" id="GO:0016887">
    <property type="term" value="F:ATP hydrolysis activity"/>
    <property type="evidence" value="ECO:0007669"/>
    <property type="project" value="InterPro"/>
</dbReference>
<dbReference type="EMBL" id="CAJNJA010055463">
    <property type="protein sequence ID" value="CAE7855589.1"/>
    <property type="molecule type" value="Genomic_DNA"/>
</dbReference>
<gene>
    <name evidence="1" type="primary">rnf213a</name>
    <name evidence="1" type="ORF">SNEC2469_LOCUS26835</name>
</gene>
<evidence type="ECO:0000313" key="1">
    <source>
        <dbReference type="EMBL" id="CAE7855589.1"/>
    </source>
</evidence>